<comment type="subcellular location">
    <subcellularLocation>
        <location evidence="1">Nucleus</location>
    </subcellularLocation>
</comment>
<sequence>MESNPSSEGASPEPCATPAGAVKLHKKLELNPKESQDIKALQKNPEQSAKLVKQKRITLESTQAAVGLTLGVLFGKVPPCSSLVAQHLGLEKDVVLQPSPEGLSSNGCSFPRRAF</sequence>
<reference evidence="2" key="2">
    <citation type="submission" date="2025-08" db="UniProtKB">
        <authorList>
            <consortium name="Ensembl"/>
        </authorList>
    </citation>
    <scope>IDENTIFICATION</scope>
</reference>
<dbReference type="Ensembl" id="ENSBIXT00005002793.1">
    <property type="protein sequence ID" value="ENSBIXP00005007243.1"/>
    <property type="gene ID" value="ENSBIXG00005012512.1"/>
</dbReference>
<accession>A0A4W2FPV3</accession>
<dbReference type="GO" id="GO:0003677">
    <property type="term" value="F:DNA binding"/>
    <property type="evidence" value="ECO:0007669"/>
    <property type="project" value="InterPro"/>
</dbReference>
<organism evidence="2 3">
    <name type="scientific">Bos indicus x Bos taurus</name>
    <name type="common">Hybrid cattle</name>
    <dbReference type="NCBI Taxonomy" id="30522"/>
    <lineage>
        <taxon>Eukaryota</taxon>
        <taxon>Metazoa</taxon>
        <taxon>Chordata</taxon>
        <taxon>Craniata</taxon>
        <taxon>Vertebrata</taxon>
        <taxon>Euteleostomi</taxon>
        <taxon>Mammalia</taxon>
        <taxon>Eutheria</taxon>
        <taxon>Laurasiatheria</taxon>
        <taxon>Artiodactyla</taxon>
        <taxon>Ruminantia</taxon>
        <taxon>Pecora</taxon>
        <taxon>Bovidae</taxon>
        <taxon>Bovinae</taxon>
        <taxon>Bos</taxon>
    </lineage>
</organism>
<proteinExistence type="predicted"/>
<dbReference type="SUPFAM" id="SSF47413">
    <property type="entry name" value="lambda repressor-like DNA-binding domains"/>
    <property type="match status" value="1"/>
</dbReference>
<dbReference type="Proteomes" id="UP000429181">
    <property type="component" value="Chromosome 21"/>
</dbReference>
<reference evidence="2 3" key="1">
    <citation type="submission" date="2018-11" db="EMBL/GenBank/DDBJ databases">
        <title>Haplotype-resolved cattle genomes.</title>
        <authorList>
            <person name="Low W.Y."/>
            <person name="Tearle R."/>
            <person name="Bickhart D.M."/>
            <person name="Rosen B.D."/>
            <person name="Koren S."/>
            <person name="Rhie A."/>
            <person name="Hiendleder S."/>
            <person name="Phillippy A.M."/>
            <person name="Smith T.P.L."/>
            <person name="Williams J.L."/>
        </authorList>
    </citation>
    <scope>NUCLEOTIDE SEQUENCE [LARGE SCALE GENOMIC DNA]</scope>
</reference>
<dbReference type="GeneTree" id="ENSGT00940000155046"/>
<protein>
    <submittedName>
        <fullName evidence="2">Uncharacterized protein</fullName>
    </submittedName>
</protein>
<evidence type="ECO:0000256" key="1">
    <source>
        <dbReference type="ARBA" id="ARBA00004123"/>
    </source>
</evidence>
<dbReference type="AlphaFoldDB" id="A0A4W2FPV3"/>
<evidence type="ECO:0000313" key="3">
    <source>
        <dbReference type="Proteomes" id="UP000429181"/>
    </source>
</evidence>
<dbReference type="InterPro" id="IPR010982">
    <property type="entry name" value="Lambda_DNA-bd_dom_sf"/>
</dbReference>
<evidence type="ECO:0000313" key="2">
    <source>
        <dbReference type="Ensembl" id="ENSBIXP00005007243.1"/>
    </source>
</evidence>
<name>A0A4W2FPV3_BOBOX</name>
<dbReference type="GO" id="GO:0005634">
    <property type="term" value="C:nucleus"/>
    <property type="evidence" value="ECO:0007669"/>
    <property type="project" value="UniProtKB-SubCell"/>
</dbReference>